<organism evidence="2 3">
    <name type="scientific">Dimargaris verticillata</name>
    <dbReference type="NCBI Taxonomy" id="2761393"/>
    <lineage>
        <taxon>Eukaryota</taxon>
        <taxon>Fungi</taxon>
        <taxon>Fungi incertae sedis</taxon>
        <taxon>Zoopagomycota</taxon>
        <taxon>Kickxellomycotina</taxon>
        <taxon>Dimargaritomycetes</taxon>
        <taxon>Dimargaritales</taxon>
        <taxon>Dimargaritaceae</taxon>
        <taxon>Dimargaris</taxon>
    </lineage>
</organism>
<feature type="region of interest" description="Disordered" evidence="1">
    <location>
        <begin position="153"/>
        <end position="269"/>
    </location>
</feature>
<evidence type="ECO:0000256" key="1">
    <source>
        <dbReference type="SAM" id="MobiDB-lite"/>
    </source>
</evidence>
<reference evidence="2" key="1">
    <citation type="submission" date="2022-07" db="EMBL/GenBank/DDBJ databases">
        <title>Phylogenomic reconstructions and comparative analyses of Kickxellomycotina fungi.</title>
        <authorList>
            <person name="Reynolds N.K."/>
            <person name="Stajich J.E."/>
            <person name="Barry K."/>
            <person name="Grigoriev I.V."/>
            <person name="Crous P."/>
            <person name="Smith M.E."/>
        </authorList>
    </citation>
    <scope>NUCLEOTIDE SEQUENCE</scope>
    <source>
        <strain evidence="2">RSA 567</strain>
    </source>
</reference>
<evidence type="ECO:0000313" key="3">
    <source>
        <dbReference type="Proteomes" id="UP001151582"/>
    </source>
</evidence>
<feature type="region of interest" description="Disordered" evidence="1">
    <location>
        <begin position="290"/>
        <end position="334"/>
    </location>
</feature>
<gene>
    <name evidence="2" type="ORF">H4R34_002518</name>
</gene>
<proteinExistence type="predicted"/>
<feature type="compositionally biased region" description="Polar residues" evidence="1">
    <location>
        <begin position="318"/>
        <end position="330"/>
    </location>
</feature>
<keyword evidence="3" id="KW-1185">Reference proteome</keyword>
<comment type="caution">
    <text evidence="2">The sequence shown here is derived from an EMBL/GenBank/DDBJ whole genome shotgun (WGS) entry which is preliminary data.</text>
</comment>
<accession>A0A9W8B9B0</accession>
<dbReference type="OrthoDB" id="5596065at2759"/>
<dbReference type="AlphaFoldDB" id="A0A9W8B9B0"/>
<sequence>MSQVGYPHPHSHPHNSTLFKSDNKHDMDHSTGSSPSQPAPKCWDETEVHTMLRWLRPHKNRRRYANGLKANCCRELSEKILPNKRPKQIRNKLEYMIREYQRARQVMKAYARKRALRKSQGALGPLSAIPDPLEAARKSCAFFDELDDIFGNDPEVVTDDESESPTRASMDVGMSPASTIRRPASLSPSMGAATMHSSHEQLTSSGLPNGLARASSVQAQGGSGISLPPIHALTSSTPVEKSVSSGYSPNHNNSNLSRGESTAWHTGTSPATGLPDLAIFASAVDSIRSSSLRSKTLPNSSPYSSSPSSTHSTREPQRSTPRSYPMTSTPELAYRTEPPAPFYHAPLSRHHTPSPAMPYAAVPASRPGCGLDTLATLSTSPQSPTTLLAAHDKQMATMEYIDGVQRQLQVNYQRIYDLVQEQNATNKAFLQTITRQQEEFVNTLKSTLDSWQASNQAVAKRE</sequence>
<dbReference type="EMBL" id="JANBQB010000177">
    <property type="protein sequence ID" value="KAJ1980260.1"/>
    <property type="molecule type" value="Genomic_DNA"/>
</dbReference>
<feature type="compositionally biased region" description="Acidic residues" evidence="1">
    <location>
        <begin position="153"/>
        <end position="163"/>
    </location>
</feature>
<name>A0A9W8B9B0_9FUNG</name>
<evidence type="ECO:0000313" key="2">
    <source>
        <dbReference type="EMBL" id="KAJ1980260.1"/>
    </source>
</evidence>
<feature type="region of interest" description="Disordered" evidence="1">
    <location>
        <begin position="1"/>
        <end position="42"/>
    </location>
</feature>
<feature type="compositionally biased region" description="Low complexity" evidence="1">
    <location>
        <begin position="294"/>
        <end position="311"/>
    </location>
</feature>
<protein>
    <submittedName>
        <fullName evidence="2">Uncharacterized protein</fullName>
    </submittedName>
</protein>
<feature type="compositionally biased region" description="Polar residues" evidence="1">
    <location>
        <begin position="233"/>
        <end position="269"/>
    </location>
</feature>
<dbReference type="Proteomes" id="UP001151582">
    <property type="component" value="Unassembled WGS sequence"/>
</dbReference>